<dbReference type="Pfam" id="PF18603">
    <property type="entry name" value="LAL_C2"/>
    <property type="match status" value="1"/>
</dbReference>
<proteinExistence type="predicted"/>
<dbReference type="PROSITE" id="PS50975">
    <property type="entry name" value="ATP_GRASP"/>
    <property type="match status" value="1"/>
</dbReference>
<protein>
    <submittedName>
        <fullName evidence="6">ATP-grasp domain protein</fullName>
    </submittedName>
</protein>
<gene>
    <name evidence="6" type="ORF">BRYFOR_05841</name>
</gene>
<accession>C6LB46</accession>
<dbReference type="Gene3D" id="3.30.470.20">
    <property type="entry name" value="ATP-grasp fold, B domain"/>
    <property type="match status" value="1"/>
</dbReference>
<keyword evidence="3 4" id="KW-0067">ATP-binding</keyword>
<dbReference type="EMBL" id="ACCL02000003">
    <property type="protein sequence ID" value="EET62177.1"/>
    <property type="molecule type" value="Genomic_DNA"/>
</dbReference>
<dbReference type="eggNOG" id="COG0151">
    <property type="taxonomic scope" value="Bacteria"/>
</dbReference>
<dbReference type="Pfam" id="PF02786">
    <property type="entry name" value="CPSase_L_D2"/>
    <property type="match status" value="1"/>
</dbReference>
<keyword evidence="2 4" id="KW-0547">Nucleotide-binding</keyword>
<dbReference type="SUPFAM" id="SSF56059">
    <property type="entry name" value="Glutathione synthetase ATP-binding domain-like"/>
    <property type="match status" value="1"/>
</dbReference>
<comment type="caution">
    <text evidence="6">The sequence shown here is derived from an EMBL/GenBank/DDBJ whole genome shotgun (WGS) entry which is preliminary data.</text>
</comment>
<evidence type="ECO:0000259" key="5">
    <source>
        <dbReference type="PROSITE" id="PS50975"/>
    </source>
</evidence>
<dbReference type="Gene3D" id="3.40.50.20">
    <property type="match status" value="1"/>
</dbReference>
<evidence type="ECO:0000313" key="7">
    <source>
        <dbReference type="Proteomes" id="UP000005561"/>
    </source>
</evidence>
<dbReference type="GO" id="GO:0016874">
    <property type="term" value="F:ligase activity"/>
    <property type="evidence" value="ECO:0007669"/>
    <property type="project" value="UniProtKB-KW"/>
</dbReference>
<dbReference type="InterPro" id="IPR013815">
    <property type="entry name" value="ATP_grasp_subdomain_1"/>
</dbReference>
<feature type="domain" description="ATP-grasp" evidence="5">
    <location>
        <begin position="143"/>
        <end position="335"/>
    </location>
</feature>
<evidence type="ECO:0000256" key="2">
    <source>
        <dbReference type="ARBA" id="ARBA00022741"/>
    </source>
</evidence>
<evidence type="ECO:0000256" key="1">
    <source>
        <dbReference type="ARBA" id="ARBA00022598"/>
    </source>
</evidence>
<dbReference type="Gene3D" id="3.30.1490.20">
    <property type="entry name" value="ATP-grasp fold, A domain"/>
    <property type="match status" value="1"/>
</dbReference>
<reference evidence="6" key="1">
    <citation type="submission" date="2009-07" db="EMBL/GenBank/DDBJ databases">
        <authorList>
            <person name="Weinstock G."/>
            <person name="Sodergren E."/>
            <person name="Clifton S."/>
            <person name="Fulton L."/>
            <person name="Fulton B."/>
            <person name="Courtney L."/>
            <person name="Fronick C."/>
            <person name="Harrison M."/>
            <person name="Strong C."/>
            <person name="Farmer C."/>
            <person name="Delahaunty K."/>
            <person name="Markovic C."/>
            <person name="Hall O."/>
            <person name="Minx P."/>
            <person name="Tomlinson C."/>
            <person name="Mitreva M."/>
            <person name="Nelson J."/>
            <person name="Hou S."/>
            <person name="Wollam A."/>
            <person name="Pepin K.H."/>
            <person name="Johnson M."/>
            <person name="Bhonagiri V."/>
            <person name="Nash W.E."/>
            <person name="Warren W."/>
            <person name="Chinwalla A."/>
            <person name="Mardis E.R."/>
            <person name="Wilson R.K."/>
        </authorList>
    </citation>
    <scope>NUCLEOTIDE SEQUENCE [LARGE SCALE GENOMIC DNA]</scope>
    <source>
        <strain evidence="6">DSM 14469</strain>
    </source>
</reference>
<evidence type="ECO:0000313" key="6">
    <source>
        <dbReference type="EMBL" id="EET62177.1"/>
    </source>
</evidence>
<dbReference type="InterPro" id="IPR011761">
    <property type="entry name" value="ATP-grasp"/>
</dbReference>
<keyword evidence="1" id="KW-0436">Ligase</keyword>
<evidence type="ECO:0000256" key="4">
    <source>
        <dbReference type="PROSITE-ProRule" id="PRU00409"/>
    </source>
</evidence>
<keyword evidence="7" id="KW-1185">Reference proteome</keyword>
<dbReference type="PANTHER" id="PTHR43585:SF2">
    <property type="entry name" value="ATP-GRASP ENZYME FSQD"/>
    <property type="match status" value="1"/>
</dbReference>
<evidence type="ECO:0000256" key="3">
    <source>
        <dbReference type="ARBA" id="ARBA00022840"/>
    </source>
</evidence>
<dbReference type="PANTHER" id="PTHR43585">
    <property type="entry name" value="FUMIPYRROLE BIOSYNTHESIS PROTEIN C"/>
    <property type="match status" value="1"/>
</dbReference>
<name>C6LB46_9FIRM</name>
<dbReference type="Proteomes" id="UP000005561">
    <property type="component" value="Unassembled WGS sequence"/>
</dbReference>
<organism evidence="6 7">
    <name type="scientific">Marvinbryantia formatexigens DSM 14469</name>
    <dbReference type="NCBI Taxonomy" id="478749"/>
    <lineage>
        <taxon>Bacteria</taxon>
        <taxon>Bacillati</taxon>
        <taxon>Bacillota</taxon>
        <taxon>Clostridia</taxon>
        <taxon>Lachnospirales</taxon>
        <taxon>Lachnospiraceae</taxon>
        <taxon>Marvinbryantia</taxon>
    </lineage>
</organism>
<dbReference type="InterPro" id="IPR040570">
    <property type="entry name" value="LAL_C2"/>
</dbReference>
<dbReference type="GO" id="GO:0046872">
    <property type="term" value="F:metal ion binding"/>
    <property type="evidence" value="ECO:0007669"/>
    <property type="project" value="InterPro"/>
</dbReference>
<sequence length="433" mass="47317">MSRETDELPLIFMCSALSKSMKDIRNPLILLRWENTMKKVMILGASYSLVPLIHAAQRLGCHTIAASIPGDYPGFAAADESCFCDITKPEEVLQAAQSLQIDGIATCCMDVGLRSLGYTATKLGLPGPSWETVQLCTDKYKMKQAFVKAGVQTAAFFQIHNEDELASACGQLRFPVIIKAVDQMGSRGIFRCDTREEVFARYPQTMAATAKDYCILEEFLTGTMFGVEAMLEHGKLAYFLPLGNVLHQANPPFPIGHYVPWTEGAAFEDKIRTQIECAAEALGADNCPLDFDMMLKDGEVYVIEATARAGATCIAEQVGIHFGIDYYEAIVRLCTGEPVALLFGREKSARVPCEVRLLEAPADGVVQKIVPGTETGGNLAELSFNISVGDTVRRMENGRDRIGQVIVKGNSPQACRRLLDGVLERIQVQVGDA</sequence>
<dbReference type="InterPro" id="IPR005479">
    <property type="entry name" value="CPAse_ATP-bd"/>
</dbReference>
<dbReference type="STRING" id="168384.SAMN05660368_01317"/>
<dbReference type="GO" id="GO:0005524">
    <property type="term" value="F:ATP binding"/>
    <property type="evidence" value="ECO:0007669"/>
    <property type="project" value="UniProtKB-UniRule"/>
</dbReference>
<dbReference type="InterPro" id="IPR052032">
    <property type="entry name" value="ATP-dep_AA_Ligase"/>
</dbReference>
<dbReference type="AlphaFoldDB" id="C6LB46"/>